<dbReference type="Proteomes" id="UP000007842">
    <property type="component" value="Chromosome"/>
</dbReference>
<dbReference type="InterPro" id="IPR050832">
    <property type="entry name" value="Bact_Acetyltransf"/>
</dbReference>
<dbReference type="HOGENOM" id="CLU_1000846_0_0_11"/>
<accession>F8JSW3</accession>
<evidence type="ECO:0000256" key="2">
    <source>
        <dbReference type="ARBA" id="ARBA00023315"/>
    </source>
</evidence>
<evidence type="ECO:0000313" key="5">
    <source>
        <dbReference type="EMBL" id="AEW97649.1"/>
    </source>
</evidence>
<dbReference type="CDD" id="cd04301">
    <property type="entry name" value="NAT_SF"/>
    <property type="match status" value="1"/>
</dbReference>
<dbReference type="OrthoDB" id="3381976at2"/>
<accession>G8X121</accession>
<dbReference type="PANTHER" id="PTHR43877">
    <property type="entry name" value="AMINOALKYLPHOSPHONATE N-ACETYLTRANSFERASE-RELATED-RELATED"/>
    <property type="match status" value="1"/>
</dbReference>
<dbReference type="EMBL" id="CP003219">
    <property type="protein sequence ID" value="AEW97649.1"/>
    <property type="molecule type" value="Genomic_DNA"/>
</dbReference>
<dbReference type="eggNOG" id="COG0456">
    <property type="taxonomic scope" value="Bacteria"/>
</dbReference>
<dbReference type="PATRIC" id="fig|1003195.11.peg.6704"/>
<evidence type="ECO:0000259" key="4">
    <source>
        <dbReference type="PROSITE" id="PS51186"/>
    </source>
</evidence>
<keyword evidence="1 5" id="KW-0808">Transferase</keyword>
<feature type="domain" description="N-acetyltransferase" evidence="4">
    <location>
        <begin position="1"/>
        <end position="125"/>
    </location>
</feature>
<protein>
    <submittedName>
        <fullName evidence="5">Acetyltransferase</fullName>
    </submittedName>
</protein>
<name>F8JSW3_STREN</name>
<dbReference type="RefSeq" id="WP_014145985.1">
    <property type="nucleotide sequence ID" value="NC_016111.1"/>
</dbReference>
<dbReference type="PANTHER" id="PTHR43877:SF2">
    <property type="entry name" value="AMINOALKYLPHOSPHONATE N-ACETYLTRANSFERASE-RELATED"/>
    <property type="match status" value="1"/>
</dbReference>
<dbReference type="InterPro" id="IPR000182">
    <property type="entry name" value="GNAT_dom"/>
</dbReference>
<evidence type="ECO:0000256" key="3">
    <source>
        <dbReference type="SAM" id="MobiDB-lite"/>
    </source>
</evidence>
<feature type="region of interest" description="Disordered" evidence="3">
    <location>
        <begin position="1"/>
        <end position="22"/>
    </location>
</feature>
<dbReference type="SUPFAM" id="SSF55729">
    <property type="entry name" value="Acyl-CoA N-acyltransferases (Nat)"/>
    <property type="match status" value="2"/>
</dbReference>
<dbReference type="InterPro" id="IPR016181">
    <property type="entry name" value="Acyl_CoA_acyltransferase"/>
</dbReference>
<feature type="region of interest" description="Disordered" evidence="3">
    <location>
        <begin position="111"/>
        <end position="130"/>
    </location>
</feature>
<dbReference type="KEGG" id="scy:SCATT_52780"/>
<evidence type="ECO:0000313" key="6">
    <source>
        <dbReference type="Proteomes" id="UP000007842"/>
    </source>
</evidence>
<gene>
    <name evidence="5" type="ordered locus">SCATT_52780</name>
</gene>
<sequence>MTTTLRPAAPEDSGPGGTRSRRYTVCVNSRPVGELRLATDVRFGAAVGRITDLRIAGPDRGRGRATVAALAAEEVLRGWDCRRVEVTVPETAPAALRLAAALGYTERNRAMRKELPPTPPDLPPGSRPRPMDEDDFVAWHAWEREHYVASWTRHGVPPEQARAKAEADHRVLLPDGPRTAHTVLRVLVHDGADVGHLWLRLPATPDTDAWVFFVDVPEDHRGHGHGRTLMHLAERECLTAGVRSLALNVFTGNTPAERLYESLGYRTTQRTLTKPLL</sequence>
<feature type="domain" description="N-acetyltransferase" evidence="4">
    <location>
        <begin position="126"/>
        <end position="277"/>
    </location>
</feature>
<dbReference type="PROSITE" id="PS51186">
    <property type="entry name" value="GNAT"/>
    <property type="match status" value="2"/>
</dbReference>
<reference evidence="6" key="1">
    <citation type="submission" date="2011-12" db="EMBL/GenBank/DDBJ databases">
        <title>Complete genome sequence of Streptomyces cattleya strain DSM 46488.</title>
        <authorList>
            <person name="Ou H.-Y."/>
            <person name="Li P."/>
            <person name="Zhao C."/>
            <person name="O'Hagan D."/>
            <person name="Deng Z."/>
        </authorList>
    </citation>
    <scope>NUCLEOTIDE SEQUENCE [LARGE SCALE GENOMIC DNA]</scope>
    <source>
        <strain evidence="6">ATCC 35852 / DSM 46488 / JCM 4925 / NBRC 14057 / NRRL 8057</strain>
    </source>
</reference>
<dbReference type="GO" id="GO:0016747">
    <property type="term" value="F:acyltransferase activity, transferring groups other than amino-acyl groups"/>
    <property type="evidence" value="ECO:0007669"/>
    <property type="project" value="InterPro"/>
</dbReference>
<dbReference type="Pfam" id="PF00583">
    <property type="entry name" value="Acetyltransf_1"/>
    <property type="match status" value="2"/>
</dbReference>
<keyword evidence="6" id="KW-1185">Reference proteome</keyword>
<evidence type="ECO:0000256" key="1">
    <source>
        <dbReference type="ARBA" id="ARBA00022679"/>
    </source>
</evidence>
<proteinExistence type="predicted"/>
<feature type="compositionally biased region" description="Pro residues" evidence="3">
    <location>
        <begin position="116"/>
        <end position="127"/>
    </location>
</feature>
<dbReference type="AlphaFoldDB" id="F8JSW3"/>
<organism evidence="5 6">
    <name type="scientific">Streptantibioticus cattleyicolor (strain ATCC 35852 / DSM 46488 / JCM 4925 / NBRC 14057 / NRRL 8057)</name>
    <name type="common">Streptomyces cattleya</name>
    <dbReference type="NCBI Taxonomy" id="1003195"/>
    <lineage>
        <taxon>Bacteria</taxon>
        <taxon>Bacillati</taxon>
        <taxon>Actinomycetota</taxon>
        <taxon>Actinomycetes</taxon>
        <taxon>Kitasatosporales</taxon>
        <taxon>Streptomycetaceae</taxon>
        <taxon>Streptantibioticus</taxon>
    </lineage>
</organism>
<dbReference type="KEGG" id="sct:SCAT_5282"/>
<keyword evidence="2" id="KW-0012">Acyltransferase</keyword>
<dbReference type="STRING" id="1003195.SCATT_52780"/>
<dbReference type="Gene3D" id="3.40.630.30">
    <property type="match status" value="2"/>
</dbReference>